<dbReference type="InterPro" id="IPR037138">
    <property type="entry name" value="His_deacetylse_dom_sf"/>
</dbReference>
<evidence type="ECO:0000313" key="3">
    <source>
        <dbReference type="EMBL" id="KAG5455556.1"/>
    </source>
</evidence>
<sequence length="256" mass="28692">FSFFSFFSFFISTTRRVACTGGLAVGAKSHPRPGGPGQRRVSYFWGSAGEVGEGEGRGFNVNVPLAHGITAKQYLEELEKSIQTHIIPYEPEVVVVSLGGKWGTARRASFRVSAFQFIRRETFPRQSTRSRTTRWAASFSWKRRRTFQSAPLLPGSGSRHCSLWKGVTTRAPSARMCATSCKVSRLTEGEPGRGGAKVPLDTHCWRPRRRRTRVPPVCPPFQELCDAHAHVNWNYRRNACMFLSVTGCPRRRGSLL</sequence>
<dbReference type="InterPro" id="IPR023696">
    <property type="entry name" value="Ureohydrolase_dom_sf"/>
</dbReference>
<dbReference type="Proteomes" id="UP000673691">
    <property type="component" value="Unassembled WGS sequence"/>
</dbReference>
<protein>
    <recommendedName>
        <fullName evidence="2">Histone deacetylase domain-containing protein</fullName>
    </recommendedName>
</protein>
<dbReference type="Gene3D" id="3.40.800.20">
    <property type="entry name" value="Histone deacetylase domain"/>
    <property type="match status" value="1"/>
</dbReference>
<dbReference type="Pfam" id="PF00850">
    <property type="entry name" value="Hist_deacetyl"/>
    <property type="match status" value="1"/>
</dbReference>
<dbReference type="InterPro" id="IPR023801">
    <property type="entry name" value="His_deacetylse_dom"/>
</dbReference>
<feature type="chain" id="PRO_5034142356" description="Histone deacetylase domain-containing protein" evidence="1">
    <location>
        <begin position="20"/>
        <end position="256"/>
    </location>
</feature>
<dbReference type="EMBL" id="JAEFCI010013180">
    <property type="protein sequence ID" value="KAG5455556.1"/>
    <property type="molecule type" value="Genomic_DNA"/>
</dbReference>
<dbReference type="AlphaFoldDB" id="A0A8H8DEU7"/>
<proteinExistence type="predicted"/>
<dbReference type="OrthoDB" id="424012at2759"/>
<evidence type="ECO:0000313" key="4">
    <source>
        <dbReference type="Proteomes" id="UP000673691"/>
    </source>
</evidence>
<gene>
    <name evidence="3" type="ORF">BJ554DRAFT_4996</name>
</gene>
<comment type="caution">
    <text evidence="3">The sequence shown here is derived from an EMBL/GenBank/DDBJ whole genome shotgun (WGS) entry which is preliminary data.</text>
</comment>
<evidence type="ECO:0000256" key="1">
    <source>
        <dbReference type="SAM" id="SignalP"/>
    </source>
</evidence>
<evidence type="ECO:0000259" key="2">
    <source>
        <dbReference type="Pfam" id="PF00850"/>
    </source>
</evidence>
<reference evidence="3 4" key="1">
    <citation type="journal article" name="Sci. Rep.">
        <title>Genome-scale phylogenetic analyses confirm Olpidium as the closest living zoosporic fungus to the non-flagellated, terrestrial fungi.</title>
        <authorList>
            <person name="Chang Y."/>
            <person name="Rochon D."/>
            <person name="Sekimoto S."/>
            <person name="Wang Y."/>
            <person name="Chovatia M."/>
            <person name="Sandor L."/>
            <person name="Salamov A."/>
            <person name="Grigoriev I.V."/>
            <person name="Stajich J.E."/>
            <person name="Spatafora J.W."/>
        </authorList>
    </citation>
    <scope>NUCLEOTIDE SEQUENCE [LARGE SCALE GENOMIC DNA]</scope>
    <source>
        <strain evidence="3">S191</strain>
    </source>
</reference>
<feature type="non-terminal residue" evidence="3">
    <location>
        <position position="1"/>
    </location>
</feature>
<keyword evidence="4" id="KW-1185">Reference proteome</keyword>
<feature type="signal peptide" evidence="1">
    <location>
        <begin position="1"/>
        <end position="19"/>
    </location>
</feature>
<keyword evidence="1" id="KW-0732">Signal</keyword>
<organism evidence="3 4">
    <name type="scientific">Olpidium bornovanus</name>
    <dbReference type="NCBI Taxonomy" id="278681"/>
    <lineage>
        <taxon>Eukaryota</taxon>
        <taxon>Fungi</taxon>
        <taxon>Fungi incertae sedis</taxon>
        <taxon>Olpidiomycota</taxon>
        <taxon>Olpidiomycotina</taxon>
        <taxon>Olpidiomycetes</taxon>
        <taxon>Olpidiales</taxon>
        <taxon>Olpidiaceae</taxon>
        <taxon>Olpidium</taxon>
    </lineage>
</organism>
<name>A0A8H8DEU7_9FUNG</name>
<feature type="domain" description="Histone deacetylase" evidence="2">
    <location>
        <begin position="45"/>
        <end position="99"/>
    </location>
</feature>
<dbReference type="SUPFAM" id="SSF52768">
    <property type="entry name" value="Arginase/deacetylase"/>
    <property type="match status" value="1"/>
</dbReference>
<accession>A0A8H8DEU7</accession>